<dbReference type="RefSeq" id="WP_179507342.1">
    <property type="nucleotide sequence ID" value="NZ_JACCBY010000001.1"/>
</dbReference>
<dbReference type="Proteomes" id="UP000517753">
    <property type="component" value="Unassembled WGS sequence"/>
</dbReference>
<accession>A0A7Y9FK70</accession>
<evidence type="ECO:0000313" key="1">
    <source>
        <dbReference type="EMBL" id="NYD88785.1"/>
    </source>
</evidence>
<organism evidence="1 2">
    <name type="scientific">Sphingomonas melonis</name>
    <dbReference type="NCBI Taxonomy" id="152682"/>
    <lineage>
        <taxon>Bacteria</taxon>
        <taxon>Pseudomonadati</taxon>
        <taxon>Pseudomonadota</taxon>
        <taxon>Alphaproteobacteria</taxon>
        <taxon>Sphingomonadales</taxon>
        <taxon>Sphingomonadaceae</taxon>
        <taxon>Sphingomonas</taxon>
    </lineage>
</organism>
<gene>
    <name evidence="1" type="ORF">HD841_000554</name>
</gene>
<comment type="caution">
    <text evidence="1">The sequence shown here is derived from an EMBL/GenBank/DDBJ whole genome shotgun (WGS) entry which is preliminary data.</text>
</comment>
<evidence type="ECO:0000313" key="2">
    <source>
        <dbReference type="Proteomes" id="UP000517753"/>
    </source>
</evidence>
<reference evidence="1 2" key="1">
    <citation type="submission" date="2020-07" db="EMBL/GenBank/DDBJ databases">
        <authorList>
            <person name="Partida-Martinez L."/>
            <person name="Huntemann M."/>
            <person name="Clum A."/>
            <person name="Wang J."/>
            <person name="Palaniappan K."/>
            <person name="Ritter S."/>
            <person name="Chen I.-M."/>
            <person name="Stamatis D."/>
            <person name="Reddy T."/>
            <person name="O'Malley R."/>
            <person name="Daum C."/>
            <person name="Shapiro N."/>
            <person name="Ivanova N."/>
            <person name="Kyrpides N."/>
            <person name="Woyke T."/>
        </authorList>
    </citation>
    <scope>NUCLEOTIDE SEQUENCE [LARGE SCALE GENOMIC DNA]</scope>
    <source>
        <strain evidence="1 2">AS2.3</strain>
    </source>
</reference>
<keyword evidence="2" id="KW-1185">Reference proteome</keyword>
<dbReference type="AlphaFoldDB" id="A0A7Y9FK70"/>
<name>A0A7Y9FK70_9SPHN</name>
<reference evidence="1 2" key="2">
    <citation type="submission" date="2020-08" db="EMBL/GenBank/DDBJ databases">
        <title>The Agave Microbiome: Exploring the role of microbial communities in plant adaptations to desert environments.</title>
        <authorList>
            <person name="Partida-Martinez L.P."/>
        </authorList>
    </citation>
    <scope>NUCLEOTIDE SEQUENCE [LARGE SCALE GENOMIC DNA]</scope>
    <source>
        <strain evidence="1 2">AS2.3</strain>
    </source>
</reference>
<proteinExistence type="predicted"/>
<protein>
    <submittedName>
        <fullName evidence="1">Uncharacterized protein</fullName>
    </submittedName>
</protein>
<sequence length="78" mass="8412">MATAIRSITRDVSAVVLDLATTRQRIASISADVNGMDDSKLAAWDQLDDRKFALEGELKAAIFAQTGVSWDLLEGVMA</sequence>
<dbReference type="EMBL" id="JACCBY010000001">
    <property type="protein sequence ID" value="NYD88785.1"/>
    <property type="molecule type" value="Genomic_DNA"/>
</dbReference>